<reference evidence="1" key="2">
    <citation type="submission" date="2019-07" db="EMBL/GenBank/DDBJ databases">
        <authorList>
            <person name="Yang Y."/>
            <person name="Bocs S."/>
            <person name="Baudouin L."/>
        </authorList>
    </citation>
    <scope>NUCLEOTIDE SEQUENCE</scope>
    <source>
        <tissue evidence="1">Spear leaf of Hainan Tall coconut</tissue>
    </source>
</reference>
<reference evidence="1" key="1">
    <citation type="journal article" date="2017" name="Gigascience">
        <title>The genome draft of coconut (Cocos nucifera).</title>
        <authorList>
            <person name="Xiao Y."/>
            <person name="Xu P."/>
            <person name="Fan H."/>
            <person name="Baudouin L."/>
            <person name="Xia W."/>
            <person name="Bocs S."/>
            <person name="Xu J."/>
            <person name="Li Q."/>
            <person name="Guo A."/>
            <person name="Zhou L."/>
            <person name="Li J."/>
            <person name="Wu Y."/>
            <person name="Ma Z."/>
            <person name="Armero A."/>
            <person name="Issali A.E."/>
            <person name="Liu N."/>
            <person name="Peng M."/>
            <person name="Yang Y."/>
        </authorList>
    </citation>
    <scope>NUCLEOTIDE SEQUENCE</scope>
    <source>
        <tissue evidence="1">Spear leaf of Hainan Tall coconut</tissue>
    </source>
</reference>
<name>A0A8K0MUQ1_COCNU</name>
<dbReference type="AlphaFoldDB" id="A0A8K0MUQ1"/>
<gene>
    <name evidence="1" type="ORF">COCNU_01G008080</name>
</gene>
<evidence type="ECO:0000313" key="1">
    <source>
        <dbReference type="EMBL" id="KAG1326874.1"/>
    </source>
</evidence>
<comment type="caution">
    <text evidence="1">The sequence shown here is derived from an EMBL/GenBank/DDBJ whole genome shotgun (WGS) entry which is preliminary data.</text>
</comment>
<dbReference type="Proteomes" id="UP000797356">
    <property type="component" value="Chromosome 1"/>
</dbReference>
<keyword evidence="2" id="KW-1185">Reference proteome</keyword>
<sequence>MLRGECVMERQRESVSPLCLAVYVPSTFLKDFEAFKALLTAGTTDEQLRALGELTYQIQQRYRDATGYLPSIFDGSSPGAGSHVG</sequence>
<protein>
    <submittedName>
        <fullName evidence="1">Uncharacterized protein</fullName>
    </submittedName>
</protein>
<organism evidence="1 2">
    <name type="scientific">Cocos nucifera</name>
    <name type="common">Coconut palm</name>
    <dbReference type="NCBI Taxonomy" id="13894"/>
    <lineage>
        <taxon>Eukaryota</taxon>
        <taxon>Viridiplantae</taxon>
        <taxon>Streptophyta</taxon>
        <taxon>Embryophyta</taxon>
        <taxon>Tracheophyta</taxon>
        <taxon>Spermatophyta</taxon>
        <taxon>Magnoliopsida</taxon>
        <taxon>Liliopsida</taxon>
        <taxon>Arecaceae</taxon>
        <taxon>Arecoideae</taxon>
        <taxon>Cocoseae</taxon>
        <taxon>Attaleinae</taxon>
        <taxon>Cocos</taxon>
    </lineage>
</organism>
<dbReference type="EMBL" id="CM017872">
    <property type="protein sequence ID" value="KAG1326874.1"/>
    <property type="molecule type" value="Genomic_DNA"/>
</dbReference>
<accession>A0A8K0MUQ1</accession>
<evidence type="ECO:0000313" key="2">
    <source>
        <dbReference type="Proteomes" id="UP000797356"/>
    </source>
</evidence>
<proteinExistence type="predicted"/>